<keyword evidence="3" id="KW-1185">Reference proteome</keyword>
<organism evidence="2 3">
    <name type="scientific">Pleurodeles waltl</name>
    <name type="common">Iberian ribbed newt</name>
    <dbReference type="NCBI Taxonomy" id="8319"/>
    <lineage>
        <taxon>Eukaryota</taxon>
        <taxon>Metazoa</taxon>
        <taxon>Chordata</taxon>
        <taxon>Craniata</taxon>
        <taxon>Vertebrata</taxon>
        <taxon>Euteleostomi</taxon>
        <taxon>Amphibia</taxon>
        <taxon>Batrachia</taxon>
        <taxon>Caudata</taxon>
        <taxon>Salamandroidea</taxon>
        <taxon>Salamandridae</taxon>
        <taxon>Pleurodelinae</taxon>
        <taxon>Pleurodeles</taxon>
    </lineage>
</organism>
<feature type="region of interest" description="Disordered" evidence="1">
    <location>
        <begin position="52"/>
        <end position="148"/>
    </location>
</feature>
<comment type="caution">
    <text evidence="2">The sequence shown here is derived from an EMBL/GenBank/DDBJ whole genome shotgun (WGS) entry which is preliminary data.</text>
</comment>
<dbReference type="Proteomes" id="UP001066276">
    <property type="component" value="Chromosome 7"/>
</dbReference>
<evidence type="ECO:0000313" key="2">
    <source>
        <dbReference type="EMBL" id="KAJ1132916.1"/>
    </source>
</evidence>
<feature type="compositionally biased region" description="Basic and acidic residues" evidence="1">
    <location>
        <begin position="77"/>
        <end position="98"/>
    </location>
</feature>
<feature type="compositionally biased region" description="Basic residues" evidence="1">
    <location>
        <begin position="123"/>
        <end position="145"/>
    </location>
</feature>
<evidence type="ECO:0000313" key="3">
    <source>
        <dbReference type="Proteomes" id="UP001066276"/>
    </source>
</evidence>
<dbReference type="AlphaFoldDB" id="A0AAV7PXT8"/>
<name>A0AAV7PXT8_PLEWA</name>
<feature type="compositionally biased region" description="Basic and acidic residues" evidence="1">
    <location>
        <begin position="15"/>
        <end position="26"/>
    </location>
</feature>
<gene>
    <name evidence="2" type="ORF">NDU88_011217</name>
</gene>
<evidence type="ECO:0000256" key="1">
    <source>
        <dbReference type="SAM" id="MobiDB-lite"/>
    </source>
</evidence>
<accession>A0AAV7PXT8</accession>
<proteinExistence type="predicted"/>
<reference evidence="2" key="1">
    <citation type="journal article" date="2022" name="bioRxiv">
        <title>Sequencing and chromosome-scale assembly of the giantPleurodeles waltlgenome.</title>
        <authorList>
            <person name="Brown T."/>
            <person name="Elewa A."/>
            <person name="Iarovenko S."/>
            <person name="Subramanian E."/>
            <person name="Araus A.J."/>
            <person name="Petzold A."/>
            <person name="Susuki M."/>
            <person name="Suzuki K.-i.T."/>
            <person name="Hayashi T."/>
            <person name="Toyoda A."/>
            <person name="Oliveira C."/>
            <person name="Osipova E."/>
            <person name="Leigh N.D."/>
            <person name="Simon A."/>
            <person name="Yun M.H."/>
        </authorList>
    </citation>
    <scope>NUCLEOTIDE SEQUENCE</scope>
    <source>
        <strain evidence="2">20211129_DDA</strain>
        <tissue evidence="2">Liver</tissue>
    </source>
</reference>
<sequence length="162" mass="19014">MVRTAVPARKKPRRCWRDTDQPDGKCTKKRTVTGKELLLLVEMKWRNPTRLVSPRGAAERDTLEHIGKRADVWTNRKSGERDEDERRTPSRNSNDRHSGPARNQRGAGPSGKYYQGMLGWRTGQRKHHRGRPRQLVERHRKKRRDLARPSRYETVYAVRLAI</sequence>
<feature type="compositionally biased region" description="Basic and acidic residues" evidence="1">
    <location>
        <begin position="57"/>
        <end position="71"/>
    </location>
</feature>
<feature type="region of interest" description="Disordered" evidence="1">
    <location>
        <begin position="1"/>
        <end position="29"/>
    </location>
</feature>
<dbReference type="EMBL" id="JANPWB010000011">
    <property type="protein sequence ID" value="KAJ1132916.1"/>
    <property type="molecule type" value="Genomic_DNA"/>
</dbReference>
<protein>
    <submittedName>
        <fullName evidence="2">Uncharacterized protein</fullName>
    </submittedName>
</protein>